<organism evidence="8 9">
    <name type="scientific">Dysosmobacter segnis</name>
    <dbReference type="NCBI Taxonomy" id="2763042"/>
    <lineage>
        <taxon>Bacteria</taxon>
        <taxon>Bacillati</taxon>
        <taxon>Bacillota</taxon>
        <taxon>Clostridia</taxon>
        <taxon>Eubacteriales</taxon>
        <taxon>Oscillospiraceae</taxon>
        <taxon>Dysosmobacter</taxon>
    </lineage>
</organism>
<keyword evidence="2" id="KW-0805">Transcription regulation</keyword>
<dbReference type="Pfam" id="PF04542">
    <property type="entry name" value="Sigma70_r2"/>
    <property type="match status" value="1"/>
</dbReference>
<accession>A0A923SAM4</accession>
<evidence type="ECO:0000259" key="7">
    <source>
        <dbReference type="Pfam" id="PF08281"/>
    </source>
</evidence>
<evidence type="ECO:0000256" key="2">
    <source>
        <dbReference type="ARBA" id="ARBA00023015"/>
    </source>
</evidence>
<dbReference type="Proteomes" id="UP000620327">
    <property type="component" value="Unassembled WGS sequence"/>
</dbReference>
<dbReference type="InterPro" id="IPR013249">
    <property type="entry name" value="RNA_pol_sigma70_r4_t2"/>
</dbReference>
<reference evidence="8" key="1">
    <citation type="submission" date="2020-08" db="EMBL/GenBank/DDBJ databases">
        <title>Genome public.</title>
        <authorList>
            <person name="Liu C."/>
            <person name="Sun Q."/>
        </authorList>
    </citation>
    <scope>NUCLEOTIDE SEQUENCE</scope>
    <source>
        <strain evidence="8">BX15</strain>
    </source>
</reference>
<dbReference type="AlphaFoldDB" id="A0A923SAM4"/>
<dbReference type="GO" id="GO:0016987">
    <property type="term" value="F:sigma factor activity"/>
    <property type="evidence" value="ECO:0007669"/>
    <property type="project" value="UniProtKB-KW"/>
</dbReference>
<dbReference type="GO" id="GO:0003677">
    <property type="term" value="F:DNA binding"/>
    <property type="evidence" value="ECO:0007669"/>
    <property type="project" value="UniProtKB-KW"/>
</dbReference>
<protein>
    <submittedName>
        <fullName evidence="8">Sigma-70 family RNA polymerase sigma factor</fullName>
    </submittedName>
</protein>
<dbReference type="SUPFAM" id="SSF88946">
    <property type="entry name" value="Sigma2 domain of RNA polymerase sigma factors"/>
    <property type="match status" value="1"/>
</dbReference>
<name>A0A923SAM4_9FIRM</name>
<evidence type="ECO:0000256" key="1">
    <source>
        <dbReference type="ARBA" id="ARBA00010641"/>
    </source>
</evidence>
<dbReference type="InterPro" id="IPR013325">
    <property type="entry name" value="RNA_pol_sigma_r2"/>
</dbReference>
<comment type="similarity">
    <text evidence="1">Belongs to the sigma-70 factor family. ECF subfamily.</text>
</comment>
<feature type="domain" description="RNA polymerase sigma-70 region 2" evidence="6">
    <location>
        <begin position="21"/>
        <end position="88"/>
    </location>
</feature>
<keyword evidence="4" id="KW-0238">DNA-binding</keyword>
<evidence type="ECO:0000256" key="4">
    <source>
        <dbReference type="ARBA" id="ARBA00023125"/>
    </source>
</evidence>
<evidence type="ECO:0000259" key="6">
    <source>
        <dbReference type="Pfam" id="PF04542"/>
    </source>
</evidence>
<dbReference type="GO" id="GO:0006352">
    <property type="term" value="P:DNA-templated transcription initiation"/>
    <property type="evidence" value="ECO:0007669"/>
    <property type="project" value="InterPro"/>
</dbReference>
<evidence type="ECO:0000256" key="3">
    <source>
        <dbReference type="ARBA" id="ARBA00023082"/>
    </source>
</evidence>
<feature type="domain" description="RNA polymerase sigma factor 70 region 4 type 2" evidence="7">
    <location>
        <begin position="129"/>
        <end position="175"/>
    </location>
</feature>
<dbReference type="EMBL" id="JACOQI010000006">
    <property type="protein sequence ID" value="MBC5770167.1"/>
    <property type="molecule type" value="Genomic_DNA"/>
</dbReference>
<keyword evidence="9" id="KW-1185">Reference proteome</keyword>
<evidence type="ECO:0000313" key="8">
    <source>
        <dbReference type="EMBL" id="MBC5770167.1"/>
    </source>
</evidence>
<dbReference type="PANTHER" id="PTHR43133:SF8">
    <property type="entry name" value="RNA POLYMERASE SIGMA FACTOR HI_1459-RELATED"/>
    <property type="match status" value="1"/>
</dbReference>
<dbReference type="InterPro" id="IPR036388">
    <property type="entry name" value="WH-like_DNA-bd_sf"/>
</dbReference>
<comment type="caution">
    <text evidence="8">The sequence shown here is derived from an EMBL/GenBank/DDBJ whole genome shotgun (WGS) entry which is preliminary data.</text>
</comment>
<dbReference type="RefSeq" id="WP_187014463.1">
    <property type="nucleotide sequence ID" value="NZ_JACOQI010000006.1"/>
</dbReference>
<gene>
    <name evidence="8" type="ORF">H8Z83_07515</name>
</gene>
<sequence>MLIFATMINDVDDRAFMQEVYQQNERLMYAIALKYASNTQDCEDIVHDTVEKLCKNIAKIKGLPNSALRAYVVYAVRNTAINFRKHQSTINRHIQQLSGDDSNSEYDQPESIIERIEDLQEKRTSLTKLWMQLTDAEQELLYRKYVLEQTTEELAGIFQCSRDSIRMRLSRARRKSLRLMKGEGTNDETRTTAGKL</sequence>
<dbReference type="PANTHER" id="PTHR43133">
    <property type="entry name" value="RNA POLYMERASE ECF-TYPE SIGMA FACTO"/>
    <property type="match status" value="1"/>
</dbReference>
<dbReference type="InterPro" id="IPR039425">
    <property type="entry name" value="RNA_pol_sigma-70-like"/>
</dbReference>
<dbReference type="InterPro" id="IPR014284">
    <property type="entry name" value="RNA_pol_sigma-70_dom"/>
</dbReference>
<dbReference type="SUPFAM" id="SSF88659">
    <property type="entry name" value="Sigma3 and sigma4 domains of RNA polymerase sigma factors"/>
    <property type="match status" value="1"/>
</dbReference>
<evidence type="ECO:0000313" key="9">
    <source>
        <dbReference type="Proteomes" id="UP000620327"/>
    </source>
</evidence>
<dbReference type="Gene3D" id="1.10.1740.10">
    <property type="match status" value="1"/>
</dbReference>
<dbReference type="NCBIfam" id="TIGR02937">
    <property type="entry name" value="sigma70-ECF"/>
    <property type="match status" value="1"/>
</dbReference>
<keyword evidence="3" id="KW-0731">Sigma factor</keyword>
<dbReference type="InterPro" id="IPR013324">
    <property type="entry name" value="RNA_pol_sigma_r3/r4-like"/>
</dbReference>
<dbReference type="Gene3D" id="1.10.10.10">
    <property type="entry name" value="Winged helix-like DNA-binding domain superfamily/Winged helix DNA-binding domain"/>
    <property type="match status" value="1"/>
</dbReference>
<dbReference type="InterPro" id="IPR007627">
    <property type="entry name" value="RNA_pol_sigma70_r2"/>
</dbReference>
<proteinExistence type="inferred from homology"/>
<keyword evidence="5" id="KW-0804">Transcription</keyword>
<evidence type="ECO:0000256" key="5">
    <source>
        <dbReference type="ARBA" id="ARBA00023163"/>
    </source>
</evidence>
<dbReference type="Pfam" id="PF08281">
    <property type="entry name" value="Sigma70_r4_2"/>
    <property type="match status" value="1"/>
</dbReference>